<dbReference type="EMBL" id="CADCVD010000154">
    <property type="protein sequence ID" value="CAA9456136.1"/>
    <property type="molecule type" value="Genomic_DNA"/>
</dbReference>
<gene>
    <name evidence="2" type="ORF">AVDCRST_MAG37-3083</name>
</gene>
<feature type="non-terminal residue" evidence="2">
    <location>
        <position position="43"/>
    </location>
</feature>
<reference evidence="2" key="1">
    <citation type="submission" date="2020-02" db="EMBL/GenBank/DDBJ databases">
        <authorList>
            <person name="Meier V. D."/>
        </authorList>
    </citation>
    <scope>NUCLEOTIDE SEQUENCE</scope>
    <source>
        <strain evidence="2">AVDCRST_MAG37</strain>
    </source>
</reference>
<proteinExistence type="predicted"/>
<sequence>GAGRHPLGERRRTRETARRRRDEGARRGQTAAAHRLGRDAGDV</sequence>
<protein>
    <submittedName>
        <fullName evidence="2">Uncharacterized protein</fullName>
    </submittedName>
</protein>
<dbReference type="AlphaFoldDB" id="A0A6J4QV43"/>
<feature type="non-terminal residue" evidence="2">
    <location>
        <position position="1"/>
    </location>
</feature>
<feature type="compositionally biased region" description="Basic and acidic residues" evidence="1">
    <location>
        <begin position="1"/>
        <end position="26"/>
    </location>
</feature>
<organism evidence="2">
    <name type="scientific">uncultured Rubrobacteraceae bacterium</name>
    <dbReference type="NCBI Taxonomy" id="349277"/>
    <lineage>
        <taxon>Bacteria</taxon>
        <taxon>Bacillati</taxon>
        <taxon>Actinomycetota</taxon>
        <taxon>Rubrobacteria</taxon>
        <taxon>Rubrobacterales</taxon>
        <taxon>Rubrobacteraceae</taxon>
        <taxon>environmental samples</taxon>
    </lineage>
</organism>
<evidence type="ECO:0000313" key="2">
    <source>
        <dbReference type="EMBL" id="CAA9456136.1"/>
    </source>
</evidence>
<accession>A0A6J4QV43</accession>
<name>A0A6J4QV43_9ACTN</name>
<evidence type="ECO:0000256" key="1">
    <source>
        <dbReference type="SAM" id="MobiDB-lite"/>
    </source>
</evidence>
<feature type="region of interest" description="Disordered" evidence="1">
    <location>
        <begin position="1"/>
        <end position="43"/>
    </location>
</feature>